<feature type="coiled-coil region" evidence="1">
    <location>
        <begin position="417"/>
        <end position="465"/>
    </location>
</feature>
<dbReference type="RefSeq" id="WP_172833062.1">
    <property type="nucleotide sequence ID" value="NZ_LT629777.1"/>
</dbReference>
<dbReference type="Pfam" id="PF13558">
    <property type="entry name" value="SbcC_Walker_B"/>
    <property type="match status" value="1"/>
</dbReference>
<dbReference type="PANTHER" id="PTHR32182">
    <property type="entry name" value="DNA REPLICATION AND REPAIR PROTEIN RECF"/>
    <property type="match status" value="1"/>
</dbReference>
<feature type="region of interest" description="Disordered" evidence="2">
    <location>
        <begin position="716"/>
        <end position="735"/>
    </location>
</feature>
<dbReference type="Proteomes" id="UP000199524">
    <property type="component" value="Chromosome I"/>
</dbReference>
<dbReference type="AlphaFoldDB" id="A0A1H1ZJP0"/>
<evidence type="ECO:0000313" key="3">
    <source>
        <dbReference type="EMBL" id="SDT33777.1"/>
    </source>
</evidence>
<accession>A0A1H1ZJP0</accession>
<reference evidence="4" key="1">
    <citation type="submission" date="2016-10" db="EMBL/GenBank/DDBJ databases">
        <authorList>
            <person name="Varghese N."/>
            <person name="Submissions S."/>
        </authorList>
    </citation>
    <scope>NUCLEOTIDE SEQUENCE [LARGE SCALE GENOMIC DNA]</scope>
    <source>
        <strain evidence="4">ATCC 23835</strain>
    </source>
</reference>
<evidence type="ECO:0000313" key="4">
    <source>
        <dbReference type="Proteomes" id="UP000199524"/>
    </source>
</evidence>
<dbReference type="InterPro" id="IPR027417">
    <property type="entry name" value="P-loop_NTPase"/>
</dbReference>
<keyword evidence="1" id="KW-0175">Coiled coil</keyword>
<dbReference type="GeneID" id="300209973"/>
<feature type="coiled-coil region" evidence="1">
    <location>
        <begin position="789"/>
        <end position="848"/>
    </location>
</feature>
<feature type="compositionally biased region" description="Basic and acidic residues" evidence="2">
    <location>
        <begin position="716"/>
        <end position="730"/>
    </location>
</feature>
<evidence type="ECO:0000256" key="2">
    <source>
        <dbReference type="SAM" id="MobiDB-lite"/>
    </source>
</evidence>
<name>A0A1H1ZJP0_9PSED</name>
<gene>
    <name evidence="3" type="ORF">SAMN05216598_5116</name>
</gene>
<dbReference type="PANTHER" id="PTHR32182:SF0">
    <property type="entry name" value="DNA REPLICATION AND REPAIR PROTEIN RECF"/>
    <property type="match status" value="1"/>
</dbReference>
<proteinExistence type="predicted"/>
<organism evidence="3 4">
    <name type="scientific">Pseudomonas asplenii</name>
    <dbReference type="NCBI Taxonomy" id="53407"/>
    <lineage>
        <taxon>Bacteria</taxon>
        <taxon>Pseudomonadati</taxon>
        <taxon>Pseudomonadota</taxon>
        <taxon>Gammaproteobacteria</taxon>
        <taxon>Pseudomonadales</taxon>
        <taxon>Pseudomonadaceae</taxon>
        <taxon>Pseudomonas</taxon>
    </lineage>
</organism>
<dbReference type="Gene3D" id="3.40.50.300">
    <property type="entry name" value="P-loop containing nucleotide triphosphate hydrolases"/>
    <property type="match status" value="1"/>
</dbReference>
<dbReference type="SUPFAM" id="SSF52540">
    <property type="entry name" value="P-loop containing nucleoside triphosphate hydrolases"/>
    <property type="match status" value="1"/>
</dbReference>
<sequence>MSPFVQADLLGGSDDQFRLTRIQTFNWGTFSNVFDFPIPREGYLFVGPSGSGKSTVLDAHAALLTPPKWVDFNVAAREAERNGRDRSVMTYLRGAWAQQTGDSGEYVSQYLRSGTTWSAIAETYRDELGRVVVLAQILWVKGNSTVSGDARRLYLTLERAFDVQELEFFAKNEFDTRRFKYDLPDAKVHTEFSAYQERFRRLLGIENERALRLLHKTQSAKNLGDLNVFLRDFMLDEPETFAIASSLVNEFGELNEAHQEVVAAREQIQTLMPARDDHMELERGNVERNRLQTLQTAIDQYREHRRKLLIEERIAELEIDQEVSRQESLCLVSIVESESRKLMDFQRQKLSLGADVLVRLEEDIKAAEAEKPSRMGKRDLAAAACNAMGWVLPDSLASFVQRVDAARQWVLQAGELKTEVEGRKDAAKEDLRKASEEFKQIVAEVDALERQKSNLPARLVDLRERMAYDLAISEEKLPFVGELVEVRSEETAWRGAIERVLGGFARAILVEEKHYRAVSTYLNERNIGERLVYFRTIAHTPGRSIGPNSLVRKLSLAPGHFGDWVREELKHSFDFECADTLQAFHDATRAVTQAGQVKHSTMRHEKNDRHSVNDRKQWVLGFDNKEKLALFKAQAAEFGGRVSELGEALRKIGDEEEVHQRQILHCQSLSNLTWNDVDVGALLARIDDLSTRLEAEREARPDLVTLDDSIRQQEKVHAEAARRKNSEDGKGQSIAGDISRLSTKLEELARLWPTSDRLPALAEQITPRYETTGKSITLENLDQVTSLVERGLNTELRELEGRLSDLRNAIVQRFVEFNRLWPAVAAGLDASLASADDYLAKLKRLEDDNLPAFEDRFFNLLREQSDQNLTLLATKLDEERSAIRARMELVNESLRTAPFNPGTHLVIETTDKSIEDVRLFRVDMKESLSHSFSNDRDLVEERFKALARLVKRLASQETADKNWRSLVLDVRQHVEFVARELDDDDIEVEVYRSGAGKSGGQRQKLAATCLAAALRYQLGGQDRALPSYSTVVLDEAFDKADAEFTAMAMNIFKTFGFQMIVATPLKSVMTLEPFIGGACFVHIKDRKKSAVIPIEYDSDSHRLKLTEDVRNAEETAVS</sequence>
<dbReference type="EMBL" id="LT629777">
    <property type="protein sequence ID" value="SDT33777.1"/>
    <property type="molecule type" value="Genomic_DNA"/>
</dbReference>
<dbReference type="GO" id="GO:0000731">
    <property type="term" value="P:DNA synthesis involved in DNA repair"/>
    <property type="evidence" value="ECO:0007669"/>
    <property type="project" value="TreeGrafter"/>
</dbReference>
<keyword evidence="4" id="KW-1185">Reference proteome</keyword>
<dbReference type="GO" id="GO:0006302">
    <property type="term" value="P:double-strand break repair"/>
    <property type="evidence" value="ECO:0007669"/>
    <property type="project" value="TreeGrafter"/>
</dbReference>
<protein>
    <submittedName>
        <fullName evidence="3">Uncharacterized protein YPO0396</fullName>
    </submittedName>
</protein>
<dbReference type="Pfam" id="PF13555">
    <property type="entry name" value="AAA_29"/>
    <property type="match status" value="1"/>
</dbReference>
<evidence type="ECO:0000256" key="1">
    <source>
        <dbReference type="SAM" id="Coils"/>
    </source>
</evidence>